<protein>
    <recommendedName>
        <fullName evidence="4">Flagellar protein</fullName>
    </recommendedName>
</protein>
<feature type="region of interest" description="Disordered" evidence="1">
    <location>
        <begin position="105"/>
        <end position="135"/>
    </location>
</feature>
<sequence>MPIANCEKCGSLYLRTDNALCPACIEKEETEFQLAVDWLRENPGQNLDALSTATGIARGTVLGWIRERRLMYSGSGEATFCKRCGRQVNSGTLCDQCASLFSSDNPTKSATPTKTNGHENRHGGMHYVPRRRGRR</sequence>
<evidence type="ECO:0000313" key="3">
    <source>
        <dbReference type="Proteomes" id="UP000265882"/>
    </source>
</evidence>
<name>A0A3A4NKC0_ABYX5</name>
<evidence type="ECO:0000256" key="1">
    <source>
        <dbReference type="SAM" id="MobiDB-lite"/>
    </source>
</evidence>
<evidence type="ECO:0000313" key="2">
    <source>
        <dbReference type="EMBL" id="RJP20987.1"/>
    </source>
</evidence>
<dbReference type="Proteomes" id="UP000265882">
    <property type="component" value="Unassembled WGS sequence"/>
</dbReference>
<gene>
    <name evidence="2" type="ORF">C4520_10565</name>
</gene>
<dbReference type="AlphaFoldDB" id="A0A3A4NKC0"/>
<evidence type="ECO:0008006" key="4">
    <source>
        <dbReference type="Google" id="ProtNLM"/>
    </source>
</evidence>
<comment type="caution">
    <text evidence="2">The sequence shown here is derived from an EMBL/GenBank/DDBJ whole genome shotgun (WGS) entry which is preliminary data.</text>
</comment>
<feature type="compositionally biased region" description="Polar residues" evidence="1">
    <location>
        <begin position="105"/>
        <end position="115"/>
    </location>
</feature>
<accession>A0A3A4NKC0</accession>
<reference evidence="2 3" key="1">
    <citation type="journal article" date="2017" name="ISME J.">
        <title>Energy and carbon metabolisms in a deep terrestrial subsurface fluid microbial community.</title>
        <authorList>
            <person name="Momper L."/>
            <person name="Jungbluth S.P."/>
            <person name="Lee M.D."/>
            <person name="Amend J.P."/>
        </authorList>
    </citation>
    <scope>NUCLEOTIDE SEQUENCE [LARGE SCALE GENOMIC DNA]</scope>
    <source>
        <strain evidence="2">SURF_5</strain>
    </source>
</reference>
<dbReference type="EMBL" id="QZKU01000071">
    <property type="protein sequence ID" value="RJP20987.1"/>
    <property type="molecule type" value="Genomic_DNA"/>
</dbReference>
<organism evidence="2 3">
    <name type="scientific">Abyssobacteria bacterium (strain SURF_5)</name>
    <dbReference type="NCBI Taxonomy" id="2093360"/>
    <lineage>
        <taxon>Bacteria</taxon>
        <taxon>Pseudomonadati</taxon>
        <taxon>Candidatus Hydrogenedentota</taxon>
        <taxon>Candidatus Abyssobacteria</taxon>
    </lineage>
</organism>
<proteinExistence type="predicted"/>